<dbReference type="GO" id="GO:0006338">
    <property type="term" value="P:chromatin remodeling"/>
    <property type="evidence" value="ECO:0007669"/>
    <property type="project" value="InterPro"/>
</dbReference>
<comment type="caution">
    <text evidence="8">The sequence shown here is derived from an EMBL/GenBank/DDBJ whole genome shotgun (WGS) entry which is preliminary data.</text>
</comment>
<protein>
    <recommendedName>
        <fullName evidence="7">Vps72/YL1 C-terminal domain-containing protein</fullName>
    </recommendedName>
</protein>
<sequence>MALSSASPSYLTPIHDKLMPKHVLPPKGGLKKKAPSDGTATPITPSLAVQLSYLHHPRPFKNPNYTKNVNRRAKNLKNVLTAERERERAEREARRLEREEAAKANLNAAAAAGDIPEEAPTYTTIEAPPSLIPHKHLCDITGLEAPYTDPTTGLRFHDKSIYEIVKGLNPSIAKDYLSARGVNSIVK</sequence>
<keyword evidence="3" id="KW-0804">Transcription</keyword>
<feature type="compositionally biased region" description="Polar residues" evidence="6">
    <location>
        <begin position="1"/>
        <end position="10"/>
    </location>
</feature>
<evidence type="ECO:0000256" key="5">
    <source>
        <dbReference type="SAM" id="Coils"/>
    </source>
</evidence>
<feature type="domain" description="Vps72/YL1 C-terminal" evidence="7">
    <location>
        <begin position="136"/>
        <end position="165"/>
    </location>
</feature>
<dbReference type="PANTHER" id="PTHR31200">
    <property type="entry name" value="INO80 COMPLEX SUBUNIT C"/>
    <property type="match status" value="1"/>
</dbReference>
<feature type="region of interest" description="Disordered" evidence="6">
    <location>
        <begin position="1"/>
        <end position="43"/>
    </location>
</feature>
<evidence type="ECO:0000256" key="3">
    <source>
        <dbReference type="ARBA" id="ARBA00023163"/>
    </source>
</evidence>
<evidence type="ECO:0000256" key="4">
    <source>
        <dbReference type="ARBA" id="ARBA00023242"/>
    </source>
</evidence>
<evidence type="ECO:0000313" key="8">
    <source>
        <dbReference type="EMBL" id="KAF4610120.1"/>
    </source>
</evidence>
<dbReference type="GO" id="GO:0031011">
    <property type="term" value="C:Ino80 complex"/>
    <property type="evidence" value="ECO:0007669"/>
    <property type="project" value="InterPro"/>
</dbReference>
<keyword evidence="9" id="KW-1185">Reference proteome</keyword>
<evidence type="ECO:0000256" key="6">
    <source>
        <dbReference type="SAM" id="MobiDB-lite"/>
    </source>
</evidence>
<accession>A0A8H4QG10</accession>
<dbReference type="PANTHER" id="PTHR31200:SF1">
    <property type="entry name" value="INO80 COMPLEX SUBUNIT C"/>
    <property type="match status" value="1"/>
</dbReference>
<evidence type="ECO:0000256" key="2">
    <source>
        <dbReference type="ARBA" id="ARBA00023015"/>
    </source>
</evidence>
<dbReference type="EMBL" id="JAACJL010000059">
    <property type="protein sequence ID" value="KAF4610120.1"/>
    <property type="molecule type" value="Genomic_DNA"/>
</dbReference>
<reference evidence="8 9" key="1">
    <citation type="submission" date="2019-12" db="EMBL/GenBank/DDBJ databases">
        <authorList>
            <person name="Floudas D."/>
            <person name="Bentzer J."/>
            <person name="Ahren D."/>
            <person name="Johansson T."/>
            <person name="Persson P."/>
            <person name="Tunlid A."/>
        </authorList>
    </citation>
    <scope>NUCLEOTIDE SEQUENCE [LARGE SCALE GENOMIC DNA]</scope>
    <source>
        <strain evidence="8 9">CBS 102.39</strain>
    </source>
</reference>
<evidence type="ECO:0000256" key="1">
    <source>
        <dbReference type="ARBA" id="ARBA00004123"/>
    </source>
</evidence>
<dbReference type="Proteomes" id="UP000521872">
    <property type="component" value="Unassembled WGS sequence"/>
</dbReference>
<dbReference type="SMART" id="SM00993">
    <property type="entry name" value="YL1_C"/>
    <property type="match status" value="1"/>
</dbReference>
<proteinExistence type="predicted"/>
<evidence type="ECO:0000313" key="9">
    <source>
        <dbReference type="Proteomes" id="UP000521872"/>
    </source>
</evidence>
<keyword evidence="5" id="KW-0175">Coiled coil</keyword>
<evidence type="ECO:0000259" key="7">
    <source>
        <dbReference type="SMART" id="SM00993"/>
    </source>
</evidence>
<dbReference type="InterPro" id="IPR029525">
    <property type="entry name" value="INO80C/Ies6"/>
</dbReference>
<feature type="coiled-coil region" evidence="5">
    <location>
        <begin position="70"/>
        <end position="109"/>
    </location>
</feature>
<organism evidence="8 9">
    <name type="scientific">Agrocybe pediades</name>
    <dbReference type="NCBI Taxonomy" id="84607"/>
    <lineage>
        <taxon>Eukaryota</taxon>
        <taxon>Fungi</taxon>
        <taxon>Dikarya</taxon>
        <taxon>Basidiomycota</taxon>
        <taxon>Agaricomycotina</taxon>
        <taxon>Agaricomycetes</taxon>
        <taxon>Agaricomycetidae</taxon>
        <taxon>Agaricales</taxon>
        <taxon>Agaricineae</taxon>
        <taxon>Strophariaceae</taxon>
        <taxon>Agrocybe</taxon>
    </lineage>
</organism>
<comment type="subcellular location">
    <subcellularLocation>
        <location evidence="1">Nucleus</location>
    </subcellularLocation>
</comment>
<keyword evidence="2" id="KW-0805">Transcription regulation</keyword>
<keyword evidence="4" id="KW-0539">Nucleus</keyword>
<name>A0A8H4QG10_9AGAR</name>
<gene>
    <name evidence="8" type="ORF">D9613_010401</name>
</gene>
<dbReference type="Pfam" id="PF08265">
    <property type="entry name" value="YL1_C"/>
    <property type="match status" value="1"/>
</dbReference>
<dbReference type="AlphaFoldDB" id="A0A8H4QG10"/>
<dbReference type="InterPro" id="IPR013272">
    <property type="entry name" value="Vps72/YL1_C"/>
</dbReference>